<dbReference type="Proteomes" id="UP000181790">
    <property type="component" value="Unassembled WGS sequence"/>
</dbReference>
<dbReference type="EMBL" id="MORL01000013">
    <property type="protein sequence ID" value="OIN57272.1"/>
    <property type="molecule type" value="Genomic_DNA"/>
</dbReference>
<dbReference type="Gene3D" id="3.40.50.300">
    <property type="entry name" value="P-loop containing nucleotide triphosphate hydrolases"/>
    <property type="match status" value="1"/>
</dbReference>
<evidence type="ECO:0000313" key="1">
    <source>
        <dbReference type="EMBL" id="OIN57272.1"/>
    </source>
</evidence>
<sequence length="246" mass="28764">MVLGDYLERQVVARKAAEEEAARVFIAEYTRRMNAPVFPQFSNAGEFFAYIIDQGTKRMRLEEDKEFTLNQFSLYEYQQLASYFMQDRATFGCKLDFRKGLLVFGAYGVGKSWMMRLFANNPRQSYRVVSARFIAEDFRLNGTIYQYQHVFLNDSSGKFFGQREIGLCIDEAGAESERASYGNRSNVIAELIQDRYENRQLRGTMTHIVTNHTRDELKNAYGPRVYDRLRQMFNVIEFDPDAPSRR</sequence>
<gene>
    <name evidence="1" type="ORF">BLX24_20015</name>
</gene>
<dbReference type="SUPFAM" id="SSF52540">
    <property type="entry name" value="P-loop containing nucleoside triphosphate hydrolases"/>
    <property type="match status" value="1"/>
</dbReference>
<name>A0A1S2VEY6_9BACT</name>
<keyword evidence="2" id="KW-1185">Reference proteome</keyword>
<comment type="caution">
    <text evidence="1">The sequence shown here is derived from an EMBL/GenBank/DDBJ whole genome shotgun (WGS) entry which is preliminary data.</text>
</comment>
<evidence type="ECO:0008006" key="3">
    <source>
        <dbReference type="Google" id="ProtNLM"/>
    </source>
</evidence>
<dbReference type="InterPro" id="IPR027417">
    <property type="entry name" value="P-loop_NTPase"/>
</dbReference>
<dbReference type="AlphaFoldDB" id="A0A1S2VEY6"/>
<evidence type="ECO:0000313" key="2">
    <source>
        <dbReference type="Proteomes" id="UP000181790"/>
    </source>
</evidence>
<organism evidence="1 2">
    <name type="scientific">Arsenicibacter rosenii</name>
    <dbReference type="NCBI Taxonomy" id="1750698"/>
    <lineage>
        <taxon>Bacteria</taxon>
        <taxon>Pseudomonadati</taxon>
        <taxon>Bacteroidota</taxon>
        <taxon>Cytophagia</taxon>
        <taxon>Cytophagales</taxon>
        <taxon>Spirosomataceae</taxon>
        <taxon>Arsenicibacter</taxon>
    </lineage>
</organism>
<accession>A0A1S2VEY6</accession>
<reference evidence="1 2" key="1">
    <citation type="submission" date="2016-10" db="EMBL/GenBank/DDBJ databases">
        <title>Arsenicibacter rosenii gen. nov., sp. nov., an efficient arsenic-methylating bacterium isolated from an arsenic-contaminated paddy soil.</title>
        <authorList>
            <person name="Huang K."/>
        </authorList>
    </citation>
    <scope>NUCLEOTIDE SEQUENCE [LARGE SCALE GENOMIC DNA]</scope>
    <source>
        <strain evidence="1 2">SM-1</strain>
    </source>
</reference>
<proteinExistence type="predicted"/>
<protein>
    <recommendedName>
        <fullName evidence="3">ATPase</fullName>
    </recommendedName>
</protein>